<dbReference type="GeneID" id="37060761"/>
<feature type="region of interest" description="Disordered" evidence="1">
    <location>
        <begin position="244"/>
        <end position="283"/>
    </location>
</feature>
<proteinExistence type="predicted"/>
<dbReference type="Proteomes" id="UP000247233">
    <property type="component" value="Unassembled WGS sequence"/>
</dbReference>
<keyword evidence="2" id="KW-0472">Membrane</keyword>
<dbReference type="VEuPathDB" id="FungiDB:BO70DRAFT_193728"/>
<evidence type="ECO:0000256" key="2">
    <source>
        <dbReference type="SAM" id="Phobius"/>
    </source>
</evidence>
<evidence type="ECO:0000313" key="5">
    <source>
        <dbReference type="Proteomes" id="UP000247233"/>
    </source>
</evidence>
<dbReference type="EMBL" id="MSFL01000006">
    <property type="protein sequence ID" value="PWY87394.1"/>
    <property type="molecule type" value="Genomic_DNA"/>
</dbReference>
<organism evidence="4 5">
    <name type="scientific">Aspergillus heteromorphus CBS 117.55</name>
    <dbReference type="NCBI Taxonomy" id="1448321"/>
    <lineage>
        <taxon>Eukaryota</taxon>
        <taxon>Fungi</taxon>
        <taxon>Dikarya</taxon>
        <taxon>Ascomycota</taxon>
        <taxon>Pezizomycotina</taxon>
        <taxon>Eurotiomycetes</taxon>
        <taxon>Eurotiomycetidae</taxon>
        <taxon>Eurotiales</taxon>
        <taxon>Aspergillaceae</taxon>
        <taxon>Aspergillus</taxon>
        <taxon>Aspergillus subgen. Circumdati</taxon>
    </lineage>
</organism>
<reference evidence="4 5" key="1">
    <citation type="submission" date="2016-12" db="EMBL/GenBank/DDBJ databases">
        <title>The genomes of Aspergillus section Nigri reveals drivers in fungal speciation.</title>
        <authorList>
            <consortium name="DOE Joint Genome Institute"/>
            <person name="Vesth T.C."/>
            <person name="Nybo J."/>
            <person name="Theobald S."/>
            <person name="Brandl J."/>
            <person name="Frisvad J.C."/>
            <person name="Nielsen K.F."/>
            <person name="Lyhne E.K."/>
            <person name="Kogle M.E."/>
            <person name="Kuo A."/>
            <person name="Riley R."/>
            <person name="Clum A."/>
            <person name="Nolan M."/>
            <person name="Lipzen A."/>
            <person name="Salamov A."/>
            <person name="Henrissat B."/>
            <person name="Wiebenga A."/>
            <person name="De Vries R.P."/>
            <person name="Grigoriev I.V."/>
            <person name="Mortensen U.H."/>
            <person name="Andersen M.R."/>
            <person name="Baker S.E."/>
        </authorList>
    </citation>
    <scope>NUCLEOTIDE SEQUENCE [LARGE SCALE GENOMIC DNA]</scope>
    <source>
        <strain evidence="4 5">CBS 117.55</strain>
    </source>
</reference>
<feature type="signal peptide" evidence="3">
    <location>
        <begin position="1"/>
        <end position="20"/>
    </location>
</feature>
<dbReference type="STRING" id="1448321.A0A317WLP7"/>
<feature type="transmembrane region" description="Helical" evidence="2">
    <location>
        <begin position="214"/>
        <end position="236"/>
    </location>
</feature>
<comment type="caution">
    <text evidence="4">The sequence shown here is derived from an EMBL/GenBank/DDBJ whole genome shotgun (WGS) entry which is preliminary data.</text>
</comment>
<evidence type="ECO:0008006" key="6">
    <source>
        <dbReference type="Google" id="ProtNLM"/>
    </source>
</evidence>
<name>A0A317WLP7_9EURO</name>
<gene>
    <name evidence="4" type="ORF">BO70DRAFT_193728</name>
</gene>
<keyword evidence="2" id="KW-1133">Transmembrane helix</keyword>
<keyword evidence="2" id="KW-0812">Transmembrane</keyword>
<evidence type="ECO:0000313" key="4">
    <source>
        <dbReference type="EMBL" id="PWY87394.1"/>
    </source>
</evidence>
<protein>
    <recommendedName>
        <fullName evidence="6">Mid2 domain-containing protein</fullName>
    </recommendedName>
</protein>
<accession>A0A317WLP7</accession>
<sequence length="345" mass="35372">MGTIGTALVAVALFIAQGAATTATATATGNATTTYLSIFDSDASPSGGSWLEYLGGSVVSVDWEHNATTLALNCLTSALANCSLASPATITNGPSTFASTLTYTSTITPDRSDASVDGYILATEYVYCNITSSTESALCYITETAWASIDSTTTTITTSVTSHLDSSYITYVPVPVTGGVEKLIATPNATATSSSPGITATNTPSIWISHSSKGWIGIVVGCVVGVALIAGGLYWLARRRNRRATGTASDDGDNAAGALSTKAELPNTGMSKTELAAGSTKAELPDSVAKTELAADATRAELASHEAAAELPGGNRLGGGRKCTSCRETWRSWRSNDAMACAMNE</sequence>
<dbReference type="OrthoDB" id="4991875at2759"/>
<dbReference type="RefSeq" id="XP_025401277.1">
    <property type="nucleotide sequence ID" value="XM_025538524.1"/>
</dbReference>
<evidence type="ECO:0000256" key="1">
    <source>
        <dbReference type="SAM" id="MobiDB-lite"/>
    </source>
</evidence>
<keyword evidence="3" id="KW-0732">Signal</keyword>
<keyword evidence="5" id="KW-1185">Reference proteome</keyword>
<evidence type="ECO:0000256" key="3">
    <source>
        <dbReference type="SAM" id="SignalP"/>
    </source>
</evidence>
<dbReference type="AlphaFoldDB" id="A0A317WLP7"/>
<feature type="chain" id="PRO_5016388452" description="Mid2 domain-containing protein" evidence="3">
    <location>
        <begin position="21"/>
        <end position="345"/>
    </location>
</feature>